<comment type="caution">
    <text evidence="1">The sequence shown here is derived from an EMBL/GenBank/DDBJ whole genome shotgun (WGS) entry which is preliminary data.</text>
</comment>
<reference evidence="1" key="1">
    <citation type="submission" date="2023-06" db="EMBL/GenBank/DDBJ databases">
        <title>Multi-omics analyses reveal the molecular pathogenesis toolkit of Lasiodiplodia hormozganensis, a cross-kingdom pathogen.</title>
        <authorList>
            <person name="Felix C."/>
            <person name="Meneses R."/>
            <person name="Goncalves M.F.M."/>
            <person name="Tilleman L."/>
            <person name="Duarte A.S."/>
            <person name="Jorrin-Novo J.V."/>
            <person name="Van De Peer Y."/>
            <person name="Deforce D."/>
            <person name="Van Nieuwerburgh F."/>
            <person name="Esteves A.C."/>
            <person name="Alves A."/>
        </authorList>
    </citation>
    <scope>NUCLEOTIDE SEQUENCE</scope>
    <source>
        <strain evidence="1">CBS 339.90</strain>
    </source>
</reference>
<keyword evidence="2" id="KW-1185">Reference proteome</keyword>
<dbReference type="AlphaFoldDB" id="A0AA39XQM1"/>
<protein>
    <submittedName>
        <fullName evidence="1">Uncharacterized protein</fullName>
    </submittedName>
</protein>
<sequence length="221" mass="24906">MFVVKVLHKPVTTHTVKIEVDPSWVSDFNKNGMKLCCAFFVRKGTQEYCNVVAGAFRVQQHMSITWVDKYAIAATKSNYKAKDKVAGGTTEVEISKGQSITVAPDGTAASVTPDNNVAKNAFRFIHTESPAAAVVYMTVADSQVPIYITNTHPDHPGKQDLSPIEKIKIWFDDQMEAKDYFDDISNLTHLVYMWSREVYTVQYTPEGKWAFKKAEKTEKEK</sequence>
<evidence type="ECO:0000313" key="2">
    <source>
        <dbReference type="Proteomes" id="UP001175001"/>
    </source>
</evidence>
<evidence type="ECO:0000313" key="1">
    <source>
        <dbReference type="EMBL" id="KAK0637916.1"/>
    </source>
</evidence>
<dbReference type="Proteomes" id="UP001175001">
    <property type="component" value="Unassembled WGS sequence"/>
</dbReference>
<dbReference type="EMBL" id="JAUJDW010000109">
    <property type="protein sequence ID" value="KAK0637916.1"/>
    <property type="molecule type" value="Genomic_DNA"/>
</dbReference>
<proteinExistence type="predicted"/>
<organism evidence="1 2">
    <name type="scientific">Lasiodiplodia hormozganensis</name>
    <dbReference type="NCBI Taxonomy" id="869390"/>
    <lineage>
        <taxon>Eukaryota</taxon>
        <taxon>Fungi</taxon>
        <taxon>Dikarya</taxon>
        <taxon>Ascomycota</taxon>
        <taxon>Pezizomycotina</taxon>
        <taxon>Dothideomycetes</taxon>
        <taxon>Dothideomycetes incertae sedis</taxon>
        <taxon>Botryosphaeriales</taxon>
        <taxon>Botryosphaeriaceae</taxon>
        <taxon>Lasiodiplodia</taxon>
    </lineage>
</organism>
<name>A0AA39XQM1_9PEZI</name>
<accession>A0AA39XQM1</accession>
<gene>
    <name evidence="1" type="ORF">DIS24_g10351</name>
</gene>